<dbReference type="SUPFAM" id="SSF51197">
    <property type="entry name" value="Clavaminate synthase-like"/>
    <property type="match status" value="1"/>
</dbReference>
<dbReference type="GO" id="GO:0045543">
    <property type="term" value="F:gibberellin 2-beta-dioxygenase activity"/>
    <property type="evidence" value="ECO:0000318"/>
    <property type="project" value="GO_Central"/>
</dbReference>
<evidence type="ECO:0000259" key="5">
    <source>
        <dbReference type="PROSITE" id="PS51471"/>
    </source>
</evidence>
<gene>
    <name evidence="6" type="ORF">MIMGU_mgv1a008932mg</name>
</gene>
<keyword evidence="2 3" id="KW-0408">Iron</keyword>
<dbReference type="Gene3D" id="2.60.120.330">
    <property type="entry name" value="B-lactam Antibiotic, Isopenicillin N Synthase, Chain"/>
    <property type="match status" value="1"/>
</dbReference>
<protein>
    <recommendedName>
        <fullName evidence="5">Fe2OG dioxygenase domain-containing protein</fullName>
    </recommendedName>
</protein>
<dbReference type="Proteomes" id="UP000030748">
    <property type="component" value="Unassembled WGS sequence"/>
</dbReference>
<evidence type="ECO:0000313" key="6">
    <source>
        <dbReference type="EMBL" id="EYU37329.1"/>
    </source>
</evidence>
<dbReference type="eggNOG" id="KOG0143">
    <property type="taxonomic scope" value="Eukaryota"/>
</dbReference>
<dbReference type="Pfam" id="PF14226">
    <property type="entry name" value="DIOX_N"/>
    <property type="match status" value="1"/>
</dbReference>
<dbReference type="InterPro" id="IPR044861">
    <property type="entry name" value="IPNS-like_FE2OG_OXY"/>
</dbReference>
<feature type="compositionally biased region" description="Polar residues" evidence="4">
    <location>
        <begin position="1"/>
        <end position="10"/>
    </location>
</feature>
<dbReference type="GO" id="GO:0045487">
    <property type="term" value="P:gibberellin catabolic process"/>
    <property type="evidence" value="ECO:0000318"/>
    <property type="project" value="GO_Central"/>
</dbReference>
<dbReference type="InterPro" id="IPR050231">
    <property type="entry name" value="Iron_ascorbate_oxido_reductase"/>
</dbReference>
<evidence type="ECO:0000256" key="1">
    <source>
        <dbReference type="ARBA" id="ARBA00022723"/>
    </source>
</evidence>
<dbReference type="Pfam" id="PF03171">
    <property type="entry name" value="2OG-FeII_Oxy"/>
    <property type="match status" value="1"/>
</dbReference>
<feature type="domain" description="Fe2OG dioxygenase" evidence="5">
    <location>
        <begin position="213"/>
        <end position="313"/>
    </location>
</feature>
<dbReference type="PhylomeDB" id="A0A022RBD5"/>
<sequence>MTASDNTESSYPPLFRPNHGGAETGEHHHTPKSARPEPDPYPDSDSLPVIDFRDTSPSDLGRVCREWGVFRLVNHGIPAALLSGLHEYADKVFSLSFETKRAFPTSPMLYFWGSPALSMSANAHQQTVGGGGGGGGANCVQNNINWLEGFNVPLNKTTSDFQMSDSEEALLQSFRSLLEEYGAHQTRLAKSLFKTMAEDLNFPPNKSKSYLSPPTGFLRVYRYLRCHMAEQRWGINSHTDSSVISIIHQDQIGGLQIFNNNKWLDVKPIRDSLIVNLGDMMQAMSDDIYTSVTHRVKVHVEKERISIGYFVFPDEDAVIESSNYEPFSYADFQAKKEIDLKTIGIKIGLPRFRIDRPV</sequence>
<evidence type="ECO:0000256" key="3">
    <source>
        <dbReference type="RuleBase" id="RU003682"/>
    </source>
</evidence>
<organism evidence="6 7">
    <name type="scientific">Erythranthe guttata</name>
    <name type="common">Yellow monkey flower</name>
    <name type="synonym">Mimulus guttatus</name>
    <dbReference type="NCBI Taxonomy" id="4155"/>
    <lineage>
        <taxon>Eukaryota</taxon>
        <taxon>Viridiplantae</taxon>
        <taxon>Streptophyta</taxon>
        <taxon>Embryophyta</taxon>
        <taxon>Tracheophyta</taxon>
        <taxon>Spermatophyta</taxon>
        <taxon>Magnoliopsida</taxon>
        <taxon>eudicotyledons</taxon>
        <taxon>Gunneridae</taxon>
        <taxon>Pentapetalae</taxon>
        <taxon>asterids</taxon>
        <taxon>lamiids</taxon>
        <taxon>Lamiales</taxon>
        <taxon>Phrymaceae</taxon>
        <taxon>Erythranthe</taxon>
    </lineage>
</organism>
<keyword evidence="3" id="KW-0560">Oxidoreductase</keyword>
<dbReference type="GO" id="GO:0046872">
    <property type="term" value="F:metal ion binding"/>
    <property type="evidence" value="ECO:0007669"/>
    <property type="project" value="UniProtKB-KW"/>
</dbReference>
<dbReference type="PROSITE" id="PS51471">
    <property type="entry name" value="FE2OG_OXY"/>
    <property type="match status" value="1"/>
</dbReference>
<accession>A0A022RBD5</accession>
<dbReference type="PRINTS" id="PR00682">
    <property type="entry name" value="IPNSYNTHASE"/>
</dbReference>
<comment type="similarity">
    <text evidence="3">Belongs to the iron/ascorbate-dependent oxidoreductase family.</text>
</comment>
<feature type="region of interest" description="Disordered" evidence="4">
    <location>
        <begin position="1"/>
        <end position="52"/>
    </location>
</feature>
<dbReference type="AlphaFoldDB" id="A0A022RBD5"/>
<dbReference type="STRING" id="4155.A0A022RBD5"/>
<proteinExistence type="inferred from homology"/>
<dbReference type="GO" id="GO:0009805">
    <property type="term" value="P:coumarin biosynthetic process"/>
    <property type="evidence" value="ECO:0007669"/>
    <property type="project" value="UniProtKB-ARBA"/>
</dbReference>
<evidence type="ECO:0000256" key="4">
    <source>
        <dbReference type="SAM" id="MobiDB-lite"/>
    </source>
</evidence>
<dbReference type="OrthoDB" id="288590at2759"/>
<dbReference type="InterPro" id="IPR005123">
    <property type="entry name" value="Oxoglu/Fe-dep_dioxygenase_dom"/>
</dbReference>
<evidence type="ECO:0000256" key="2">
    <source>
        <dbReference type="ARBA" id="ARBA00023004"/>
    </source>
</evidence>
<keyword evidence="1 3" id="KW-0479">Metal-binding</keyword>
<dbReference type="OMA" id="VIRDGAW"/>
<dbReference type="InterPro" id="IPR027443">
    <property type="entry name" value="IPNS-like_sf"/>
</dbReference>
<reference evidence="6 7" key="1">
    <citation type="journal article" date="2013" name="Proc. Natl. Acad. Sci. U.S.A.">
        <title>Fine-scale variation in meiotic recombination in Mimulus inferred from population shotgun sequencing.</title>
        <authorList>
            <person name="Hellsten U."/>
            <person name="Wright K.M."/>
            <person name="Jenkins J."/>
            <person name="Shu S."/>
            <person name="Yuan Y."/>
            <person name="Wessler S.R."/>
            <person name="Schmutz J."/>
            <person name="Willis J.H."/>
            <person name="Rokhsar D.S."/>
        </authorList>
    </citation>
    <scope>NUCLEOTIDE SEQUENCE [LARGE SCALE GENOMIC DNA]</scope>
    <source>
        <strain evidence="7">cv. DUN x IM62</strain>
    </source>
</reference>
<dbReference type="InterPro" id="IPR026992">
    <property type="entry name" value="DIOX_N"/>
</dbReference>
<dbReference type="GO" id="GO:0002238">
    <property type="term" value="P:response to molecule of fungal origin"/>
    <property type="evidence" value="ECO:0007669"/>
    <property type="project" value="UniProtKB-ARBA"/>
</dbReference>
<name>A0A022RBD5_ERYGU</name>
<evidence type="ECO:0000313" key="7">
    <source>
        <dbReference type="Proteomes" id="UP000030748"/>
    </source>
</evidence>
<feature type="compositionally biased region" description="Basic and acidic residues" evidence="4">
    <location>
        <begin position="24"/>
        <end position="38"/>
    </location>
</feature>
<keyword evidence="7" id="KW-1185">Reference proteome</keyword>
<dbReference type="KEGG" id="egt:105958147"/>
<dbReference type="EMBL" id="KI630547">
    <property type="protein sequence ID" value="EYU37329.1"/>
    <property type="molecule type" value="Genomic_DNA"/>
</dbReference>
<dbReference type="PANTHER" id="PTHR47990">
    <property type="entry name" value="2-OXOGLUTARATE (2OG) AND FE(II)-DEPENDENT OXYGENASE SUPERFAMILY PROTEIN-RELATED"/>
    <property type="match status" value="1"/>
</dbReference>